<sequence>MILALALAMPVTAWTETRRSAMSNTPEVVLVAELPDDPRFEAYGADGRSVALDLGWSYREFSAFWMPFAAWKEAGFVFYARTPEGDLHIAPATRRELASIKALTGRNYETEYRFPYWRHYWGWISVAVLLGYVLWLRRREKARRDADGMM</sequence>
<accession>A0A7W9AHI0</accession>
<gene>
    <name evidence="2" type="ORF">FHS49_001809</name>
</gene>
<evidence type="ECO:0000256" key="1">
    <source>
        <dbReference type="SAM" id="Phobius"/>
    </source>
</evidence>
<reference evidence="2 3" key="1">
    <citation type="submission" date="2020-08" db="EMBL/GenBank/DDBJ databases">
        <title>Genomic Encyclopedia of Type Strains, Phase IV (KMG-IV): sequencing the most valuable type-strain genomes for metagenomic binning, comparative biology and taxonomic classification.</title>
        <authorList>
            <person name="Goeker M."/>
        </authorList>
    </citation>
    <scope>NUCLEOTIDE SEQUENCE [LARGE SCALE GENOMIC DNA]</scope>
    <source>
        <strain evidence="2 3">DSM 25079</strain>
    </source>
</reference>
<dbReference type="RefSeq" id="WP_184017600.1">
    <property type="nucleotide sequence ID" value="NZ_JACIJC010000003.1"/>
</dbReference>
<dbReference type="AlphaFoldDB" id="A0A7W9AHI0"/>
<evidence type="ECO:0000313" key="2">
    <source>
        <dbReference type="EMBL" id="MBB5685793.1"/>
    </source>
</evidence>
<evidence type="ECO:0000313" key="3">
    <source>
        <dbReference type="Proteomes" id="UP000549617"/>
    </source>
</evidence>
<keyword evidence="1" id="KW-0812">Transmembrane</keyword>
<comment type="caution">
    <text evidence="2">The sequence shown here is derived from an EMBL/GenBank/DDBJ whole genome shotgun (WGS) entry which is preliminary data.</text>
</comment>
<keyword evidence="3" id="KW-1185">Reference proteome</keyword>
<feature type="transmembrane region" description="Helical" evidence="1">
    <location>
        <begin position="120"/>
        <end position="136"/>
    </location>
</feature>
<name>A0A7W9AHI0_9SPHN</name>
<organism evidence="2 3">
    <name type="scientific">Sphingobium boeckii</name>
    <dbReference type="NCBI Taxonomy" id="1082345"/>
    <lineage>
        <taxon>Bacteria</taxon>
        <taxon>Pseudomonadati</taxon>
        <taxon>Pseudomonadota</taxon>
        <taxon>Alphaproteobacteria</taxon>
        <taxon>Sphingomonadales</taxon>
        <taxon>Sphingomonadaceae</taxon>
        <taxon>Sphingobium</taxon>
    </lineage>
</organism>
<dbReference type="EMBL" id="JACIJC010000003">
    <property type="protein sequence ID" value="MBB5685793.1"/>
    <property type="molecule type" value="Genomic_DNA"/>
</dbReference>
<proteinExistence type="predicted"/>
<keyword evidence="1" id="KW-1133">Transmembrane helix</keyword>
<keyword evidence="1" id="KW-0472">Membrane</keyword>
<protein>
    <submittedName>
        <fullName evidence="2">Uncharacterized protein</fullName>
    </submittedName>
</protein>
<dbReference type="Proteomes" id="UP000549617">
    <property type="component" value="Unassembled WGS sequence"/>
</dbReference>